<proteinExistence type="inferred from homology"/>
<dbReference type="PANTHER" id="PTHR33510">
    <property type="entry name" value="PROTEIN TIC 20-II, CHLOROPLASTIC"/>
    <property type="match status" value="1"/>
</dbReference>
<name>A0A2P7MWW1_9CYAN</name>
<feature type="transmembrane region" description="Helical" evidence="6">
    <location>
        <begin position="58"/>
        <end position="81"/>
    </location>
</feature>
<evidence type="ECO:0000313" key="7">
    <source>
        <dbReference type="EMBL" id="PSJ05658.1"/>
    </source>
</evidence>
<dbReference type="Proteomes" id="UP000243002">
    <property type="component" value="Unassembled WGS sequence"/>
</dbReference>
<organism evidence="7 8">
    <name type="scientific">Cyanobium usitatum str. Tous</name>
    <dbReference type="NCBI Taxonomy" id="2116684"/>
    <lineage>
        <taxon>Bacteria</taxon>
        <taxon>Bacillati</taxon>
        <taxon>Cyanobacteriota</taxon>
        <taxon>Cyanophyceae</taxon>
        <taxon>Synechococcales</taxon>
        <taxon>Prochlorococcaceae</taxon>
        <taxon>Cyanobium</taxon>
    </lineage>
</organism>
<evidence type="ECO:0000256" key="4">
    <source>
        <dbReference type="ARBA" id="ARBA00022989"/>
    </source>
</evidence>
<dbReference type="EMBL" id="PXXO01000006">
    <property type="protein sequence ID" value="PSJ05658.1"/>
    <property type="molecule type" value="Genomic_DNA"/>
</dbReference>
<evidence type="ECO:0000256" key="2">
    <source>
        <dbReference type="ARBA" id="ARBA00009596"/>
    </source>
</evidence>
<feature type="transmembrane region" description="Helical" evidence="6">
    <location>
        <begin position="101"/>
        <end position="118"/>
    </location>
</feature>
<accession>A0A2P7MWW1</accession>
<dbReference type="PANTHER" id="PTHR33510:SF5">
    <property type="entry name" value="PROTEIN TIC 20-II, CHLOROPLASTIC"/>
    <property type="match status" value="1"/>
</dbReference>
<feature type="transmembrane region" description="Helical" evidence="6">
    <location>
        <begin position="163"/>
        <end position="180"/>
    </location>
</feature>
<sequence length="201" mass="22194">MAWRCWCSRGPPPCGAGADLSKCRWQRCARQPWPSWAPSLKALEVSPSMQDPPIWQRVLAALAYLLPWSDAFSFGRGLFGLFPALQWLGVPILPIALLEQAVPFGGLVLFLVLFLAVVRNNKVPYVIRFNVLQAILIDIVVVLVSLAFQVLQLGALDFVGRTLSNTVFIGILVLVLFAVVQNLRGKEADIPSLSEAVRMQL</sequence>
<keyword evidence="3 6" id="KW-0812">Transmembrane</keyword>
<protein>
    <submittedName>
        <fullName evidence="7">Uncharacterized protein</fullName>
    </submittedName>
</protein>
<dbReference type="InterPro" id="IPR005691">
    <property type="entry name" value="Tic20"/>
</dbReference>
<keyword evidence="8" id="KW-1185">Reference proteome</keyword>
<feature type="transmembrane region" description="Helical" evidence="6">
    <location>
        <begin position="130"/>
        <end position="151"/>
    </location>
</feature>
<comment type="caution">
    <text evidence="7">The sequence shown here is derived from an EMBL/GenBank/DDBJ whole genome shotgun (WGS) entry which is preliminary data.</text>
</comment>
<evidence type="ECO:0000256" key="6">
    <source>
        <dbReference type="SAM" id="Phobius"/>
    </source>
</evidence>
<evidence type="ECO:0000313" key="8">
    <source>
        <dbReference type="Proteomes" id="UP000243002"/>
    </source>
</evidence>
<evidence type="ECO:0000256" key="3">
    <source>
        <dbReference type="ARBA" id="ARBA00022692"/>
    </source>
</evidence>
<comment type="subcellular location">
    <subcellularLocation>
        <location evidence="1">Membrane</location>
        <topology evidence="1">Multi-pass membrane protein</topology>
    </subcellularLocation>
</comment>
<keyword evidence="5 6" id="KW-0472">Membrane</keyword>
<evidence type="ECO:0000256" key="1">
    <source>
        <dbReference type="ARBA" id="ARBA00004141"/>
    </source>
</evidence>
<keyword evidence="4 6" id="KW-1133">Transmembrane helix</keyword>
<evidence type="ECO:0000256" key="5">
    <source>
        <dbReference type="ARBA" id="ARBA00023136"/>
    </source>
</evidence>
<dbReference type="Pfam" id="PF16166">
    <property type="entry name" value="TIC20"/>
    <property type="match status" value="1"/>
</dbReference>
<comment type="similarity">
    <text evidence="2">Belongs to the Tic20 family.</text>
</comment>
<dbReference type="RefSeq" id="WP_106502592.1">
    <property type="nucleotide sequence ID" value="NZ_PXXO01000006.1"/>
</dbReference>
<dbReference type="AlphaFoldDB" id="A0A2P7MWW1"/>
<reference evidence="7 8" key="1">
    <citation type="journal article" date="2018" name="Environ. Microbiol.">
        <title>Ecological and genomic features of two widespread freshwater picocyanobacteria.</title>
        <authorList>
            <person name="Cabello-Yeves P.J."/>
            <person name="Picazo A."/>
            <person name="Camacho A."/>
            <person name="Callieri C."/>
            <person name="Rosselli R."/>
            <person name="Roda-Garcia J.J."/>
            <person name="Coutinho F.H."/>
            <person name="Rodriguez-Valera F."/>
        </authorList>
    </citation>
    <scope>NUCLEOTIDE SEQUENCE [LARGE SCALE GENOMIC DNA]</scope>
    <source>
        <strain evidence="7 8">Tous</strain>
    </source>
</reference>
<gene>
    <name evidence="7" type="ORF">C7K55_06325</name>
</gene>
<dbReference type="GO" id="GO:0016020">
    <property type="term" value="C:membrane"/>
    <property type="evidence" value="ECO:0007669"/>
    <property type="project" value="UniProtKB-SubCell"/>
</dbReference>
<dbReference type="OrthoDB" id="558786at2"/>